<dbReference type="Proteomes" id="UP001649230">
    <property type="component" value="Chromosome"/>
</dbReference>
<keyword evidence="3 9" id="KW-0597">Phosphoprotein</keyword>
<dbReference type="InterPro" id="IPR011006">
    <property type="entry name" value="CheY-like_superfamily"/>
</dbReference>
<evidence type="ECO:0000256" key="4">
    <source>
        <dbReference type="ARBA" id="ARBA00022679"/>
    </source>
</evidence>
<keyword evidence="13" id="KW-1185">Reference proteome</keyword>
<dbReference type="InterPro" id="IPR036890">
    <property type="entry name" value="HATPase_C_sf"/>
</dbReference>
<feature type="domain" description="Response regulatory" evidence="11">
    <location>
        <begin position="1"/>
        <end position="115"/>
    </location>
</feature>
<dbReference type="EC" id="2.7.13.3" evidence="2"/>
<evidence type="ECO:0000256" key="6">
    <source>
        <dbReference type="ARBA" id="ARBA00022777"/>
    </source>
</evidence>
<accession>A0ABY3SKI9</accession>
<dbReference type="PROSITE" id="PS50110">
    <property type="entry name" value="RESPONSE_REGULATORY"/>
    <property type="match status" value="1"/>
</dbReference>
<organism evidence="12 13">
    <name type="scientific">Paenibacillus hexagrammi</name>
    <dbReference type="NCBI Taxonomy" id="2908839"/>
    <lineage>
        <taxon>Bacteria</taxon>
        <taxon>Bacillati</taxon>
        <taxon>Bacillota</taxon>
        <taxon>Bacilli</taxon>
        <taxon>Bacillales</taxon>
        <taxon>Paenibacillaceae</taxon>
        <taxon>Paenibacillus</taxon>
    </lineage>
</organism>
<name>A0ABY3SKI9_9BACL</name>
<dbReference type="SUPFAM" id="SSF52172">
    <property type="entry name" value="CheY-like"/>
    <property type="match status" value="1"/>
</dbReference>
<evidence type="ECO:0000259" key="11">
    <source>
        <dbReference type="PROSITE" id="PS50110"/>
    </source>
</evidence>
<dbReference type="PANTHER" id="PTHR43547">
    <property type="entry name" value="TWO-COMPONENT HISTIDINE KINASE"/>
    <property type="match status" value="1"/>
</dbReference>
<keyword evidence="8" id="KW-0902">Two-component regulatory system</keyword>
<evidence type="ECO:0000256" key="3">
    <source>
        <dbReference type="ARBA" id="ARBA00022553"/>
    </source>
</evidence>
<evidence type="ECO:0000313" key="12">
    <source>
        <dbReference type="EMBL" id="UJF34219.1"/>
    </source>
</evidence>
<evidence type="ECO:0000256" key="1">
    <source>
        <dbReference type="ARBA" id="ARBA00000085"/>
    </source>
</evidence>
<dbReference type="InterPro" id="IPR004358">
    <property type="entry name" value="Sig_transdc_His_kin-like_C"/>
</dbReference>
<dbReference type="InterPro" id="IPR001789">
    <property type="entry name" value="Sig_transdc_resp-reg_receiver"/>
</dbReference>
<dbReference type="CDD" id="cd00075">
    <property type="entry name" value="HATPase"/>
    <property type="match status" value="1"/>
</dbReference>
<keyword evidence="4" id="KW-0808">Transferase</keyword>
<comment type="catalytic activity">
    <reaction evidence="1">
        <text>ATP + protein L-histidine = ADP + protein N-phospho-L-histidine.</text>
        <dbReference type="EC" id="2.7.13.3"/>
    </reaction>
</comment>
<dbReference type="PROSITE" id="PS50109">
    <property type="entry name" value="HIS_KIN"/>
    <property type="match status" value="1"/>
</dbReference>
<evidence type="ECO:0000259" key="10">
    <source>
        <dbReference type="PROSITE" id="PS50109"/>
    </source>
</evidence>
<protein>
    <recommendedName>
        <fullName evidence="2">histidine kinase</fullName>
        <ecNumber evidence="2">2.7.13.3</ecNumber>
    </recommendedName>
</protein>
<dbReference type="PRINTS" id="PR00344">
    <property type="entry name" value="BCTRLSENSOR"/>
</dbReference>
<dbReference type="Pfam" id="PF02518">
    <property type="entry name" value="HATPase_c"/>
    <property type="match status" value="1"/>
</dbReference>
<dbReference type="SMART" id="SM00387">
    <property type="entry name" value="HATPase_c"/>
    <property type="match status" value="1"/>
</dbReference>
<dbReference type="RefSeq" id="WP_235120699.1">
    <property type="nucleotide sequence ID" value="NZ_CP090978.1"/>
</dbReference>
<dbReference type="InterPro" id="IPR005467">
    <property type="entry name" value="His_kinase_dom"/>
</dbReference>
<reference evidence="12 13" key="1">
    <citation type="journal article" date="2024" name="Int. J. Syst. Evol. Microbiol.">
        <title>Paenibacillus hexagrammi sp. nov., a novel bacterium isolated from the gut content of Hexagrammos agrammus.</title>
        <authorList>
            <person name="Jung H.K."/>
            <person name="Kim D.G."/>
            <person name="Zin H."/>
            <person name="Park J."/>
            <person name="Jung H."/>
            <person name="Kim Y.O."/>
            <person name="Kong H.J."/>
            <person name="Kim J.W."/>
            <person name="Kim Y.S."/>
        </authorList>
    </citation>
    <scope>NUCLEOTIDE SEQUENCE [LARGE SCALE GENOMIC DNA]</scope>
    <source>
        <strain evidence="12 13">YPD9-1</strain>
    </source>
</reference>
<evidence type="ECO:0000256" key="2">
    <source>
        <dbReference type="ARBA" id="ARBA00012438"/>
    </source>
</evidence>
<evidence type="ECO:0000256" key="8">
    <source>
        <dbReference type="ARBA" id="ARBA00023012"/>
    </source>
</evidence>
<evidence type="ECO:0000256" key="5">
    <source>
        <dbReference type="ARBA" id="ARBA00022741"/>
    </source>
</evidence>
<dbReference type="PANTHER" id="PTHR43547:SF2">
    <property type="entry name" value="HYBRID SIGNAL TRANSDUCTION HISTIDINE KINASE C"/>
    <property type="match status" value="1"/>
</dbReference>
<dbReference type="Gene3D" id="3.30.565.10">
    <property type="entry name" value="Histidine kinase-like ATPase, C-terminal domain"/>
    <property type="match status" value="1"/>
</dbReference>
<evidence type="ECO:0000256" key="7">
    <source>
        <dbReference type="ARBA" id="ARBA00022840"/>
    </source>
</evidence>
<proteinExistence type="predicted"/>
<evidence type="ECO:0000256" key="9">
    <source>
        <dbReference type="PROSITE-ProRule" id="PRU00169"/>
    </source>
</evidence>
<feature type="modified residue" description="4-aspartylphosphate" evidence="9">
    <location>
        <position position="48"/>
    </location>
</feature>
<gene>
    <name evidence="12" type="ORF">L0M14_03025</name>
</gene>
<evidence type="ECO:0000313" key="13">
    <source>
        <dbReference type="Proteomes" id="UP001649230"/>
    </source>
</evidence>
<keyword evidence="6" id="KW-0418">Kinase</keyword>
<dbReference type="Gene3D" id="3.40.50.2300">
    <property type="match status" value="1"/>
</dbReference>
<sequence>MVVDDDPVNIQVLVNHFSLRNWQTMTALSGKEAMTIIREDKVDLVLLDVMMPDMSGLQVCQEIRELYTHSELPVILLTAKNTRRDIVIGLQAGANDYLTKPFSKDELFARVHAHIEVAKAAAELCMVKEAVQTGTSFLRHAIKNDVGMIQLFNEKIREYAQAHGIESLIRDTDIIMKKNAHLLGMISRIHDLTADIQLYLTQGDLVQTIRQVVNTVRTQCEKENIRINFHCKSFVFMAYDPVHMEEVLYNLVQNAKEAIEPSKGEITIDVTAEKERVYLKIMDTGSGIPQEHLPFIFEPYYSTKRRESNFGLGLSYCKRVIEKHGGCISVESTARGTKVIVTFFRTGERG</sequence>
<dbReference type="Pfam" id="PF00072">
    <property type="entry name" value="Response_reg"/>
    <property type="match status" value="1"/>
</dbReference>
<keyword evidence="5" id="KW-0547">Nucleotide-binding</keyword>
<keyword evidence="7" id="KW-0067">ATP-binding</keyword>
<dbReference type="InterPro" id="IPR003594">
    <property type="entry name" value="HATPase_dom"/>
</dbReference>
<dbReference type="EMBL" id="CP090978">
    <property type="protein sequence ID" value="UJF34219.1"/>
    <property type="molecule type" value="Genomic_DNA"/>
</dbReference>
<feature type="domain" description="Histidine kinase" evidence="10">
    <location>
        <begin position="137"/>
        <end position="347"/>
    </location>
</feature>
<dbReference type="SUPFAM" id="SSF55874">
    <property type="entry name" value="ATPase domain of HSP90 chaperone/DNA topoisomerase II/histidine kinase"/>
    <property type="match status" value="1"/>
</dbReference>
<dbReference type="SMART" id="SM00448">
    <property type="entry name" value="REC"/>
    <property type="match status" value="1"/>
</dbReference>
<dbReference type="CDD" id="cd17574">
    <property type="entry name" value="REC_OmpR"/>
    <property type="match status" value="1"/>
</dbReference>